<accession>A0A5B0NDI4</accession>
<dbReference type="AlphaFoldDB" id="A0A5B0NDI4"/>
<keyword evidence="3" id="KW-1185">Reference proteome</keyword>
<gene>
    <name evidence="1" type="ORF">PGT21_005604</name>
    <name evidence="2" type="ORF">PGTUg99_019138</name>
</gene>
<evidence type="ECO:0000313" key="3">
    <source>
        <dbReference type="Proteomes" id="UP000324748"/>
    </source>
</evidence>
<comment type="caution">
    <text evidence="1">The sequence shown here is derived from an EMBL/GenBank/DDBJ whole genome shotgun (WGS) entry which is preliminary data.</text>
</comment>
<name>A0A5B0NDI4_PUCGR</name>
<evidence type="ECO:0000313" key="2">
    <source>
        <dbReference type="EMBL" id="KAA1130653.1"/>
    </source>
</evidence>
<dbReference type="Proteomes" id="UP000324748">
    <property type="component" value="Unassembled WGS sequence"/>
</dbReference>
<dbReference type="EMBL" id="VDEP01000107">
    <property type="protein sequence ID" value="KAA1130653.1"/>
    <property type="molecule type" value="Genomic_DNA"/>
</dbReference>
<dbReference type="Proteomes" id="UP000325313">
    <property type="component" value="Unassembled WGS sequence"/>
</dbReference>
<protein>
    <submittedName>
        <fullName evidence="1">Uncharacterized protein</fullName>
    </submittedName>
</protein>
<reference evidence="3 4" key="1">
    <citation type="submission" date="2019-05" db="EMBL/GenBank/DDBJ databases">
        <title>Emergence of the Ug99 lineage of the wheat stem rust pathogen through somatic hybridization.</title>
        <authorList>
            <person name="Li F."/>
            <person name="Upadhyaya N.M."/>
            <person name="Sperschneider J."/>
            <person name="Matny O."/>
            <person name="Nguyen-Phuc H."/>
            <person name="Mago R."/>
            <person name="Raley C."/>
            <person name="Miller M.E."/>
            <person name="Silverstein K.A.T."/>
            <person name="Henningsen E."/>
            <person name="Hirsch C.D."/>
            <person name="Visser B."/>
            <person name="Pretorius Z.A."/>
            <person name="Steffenson B.J."/>
            <person name="Schwessinger B."/>
            <person name="Dodds P.N."/>
            <person name="Figueroa M."/>
        </authorList>
    </citation>
    <scope>NUCLEOTIDE SEQUENCE [LARGE SCALE GENOMIC DNA]</scope>
    <source>
        <strain evidence="1">21-0</strain>
        <strain evidence="2 4">Ug99</strain>
    </source>
</reference>
<evidence type="ECO:0000313" key="4">
    <source>
        <dbReference type="Proteomes" id="UP000325313"/>
    </source>
</evidence>
<organism evidence="1 3">
    <name type="scientific">Puccinia graminis f. sp. tritici</name>
    <dbReference type="NCBI Taxonomy" id="56615"/>
    <lineage>
        <taxon>Eukaryota</taxon>
        <taxon>Fungi</taxon>
        <taxon>Dikarya</taxon>
        <taxon>Basidiomycota</taxon>
        <taxon>Pucciniomycotina</taxon>
        <taxon>Pucciniomycetes</taxon>
        <taxon>Pucciniales</taxon>
        <taxon>Pucciniaceae</taxon>
        <taxon>Puccinia</taxon>
    </lineage>
</organism>
<dbReference type="OrthoDB" id="10311625at2759"/>
<sequence length="51" mass="5671">MHPWADWWSPRNTKDRQILVRPPAGATRGIHGKNWYQPTSVCALGVGTASV</sequence>
<proteinExistence type="predicted"/>
<dbReference type="EMBL" id="VSWC01000105">
    <property type="protein sequence ID" value="KAA1086614.1"/>
    <property type="molecule type" value="Genomic_DNA"/>
</dbReference>
<evidence type="ECO:0000313" key="1">
    <source>
        <dbReference type="EMBL" id="KAA1086614.1"/>
    </source>
</evidence>